<dbReference type="PANTHER" id="PTHR33169">
    <property type="entry name" value="PADR-FAMILY TRANSCRIPTIONAL REGULATOR"/>
    <property type="match status" value="1"/>
</dbReference>
<dbReference type="KEGG" id="pdl:Pyrde_1794"/>
<dbReference type="InterPro" id="IPR036390">
    <property type="entry name" value="WH_DNA-bd_sf"/>
</dbReference>
<dbReference type="Gene3D" id="1.10.10.10">
    <property type="entry name" value="Winged helix-like DNA-binding domain superfamily/Winged helix DNA-binding domain"/>
    <property type="match status" value="1"/>
</dbReference>
<dbReference type="SUPFAM" id="SSF46785">
    <property type="entry name" value="Winged helix' DNA-binding domain"/>
    <property type="match status" value="1"/>
</dbReference>
<dbReference type="AlphaFoldDB" id="A0A0P0N4L2"/>
<dbReference type="STRING" id="1273541.Pyrde_1794"/>
<dbReference type="Pfam" id="PF03551">
    <property type="entry name" value="PadR"/>
    <property type="match status" value="1"/>
</dbReference>
<evidence type="ECO:0000259" key="1">
    <source>
        <dbReference type="Pfam" id="PF03551"/>
    </source>
</evidence>
<dbReference type="PANTHER" id="PTHR33169:SF14">
    <property type="entry name" value="TRANSCRIPTIONAL REGULATOR RV3488"/>
    <property type="match status" value="1"/>
</dbReference>
<sequence>MRRDSAGCGRGLVLSVEKAVDKLLRDLRVGLYSIVVLDLLVRRGSLYGYAIRRYLEEAAPGIAPSESTIYDVLKRLEKLGLLESYWARGPAGTMRKYYRTRPGVEEVLYKLVMQLRQLLGNIICDVGGRDNENG</sequence>
<organism evidence="2 3">
    <name type="scientific">Pyrodictium delaneyi</name>
    <dbReference type="NCBI Taxonomy" id="1273541"/>
    <lineage>
        <taxon>Archaea</taxon>
        <taxon>Thermoproteota</taxon>
        <taxon>Thermoprotei</taxon>
        <taxon>Desulfurococcales</taxon>
        <taxon>Pyrodictiaceae</taxon>
        <taxon>Pyrodictium</taxon>
    </lineage>
</organism>
<gene>
    <name evidence="2" type="ORF">Pyrde_1794</name>
</gene>
<accession>A0A0P0N4L2</accession>
<dbReference type="Proteomes" id="UP000058613">
    <property type="component" value="Chromosome"/>
</dbReference>
<dbReference type="EMBL" id="CP013011">
    <property type="protein sequence ID" value="ALL01837.1"/>
    <property type="molecule type" value="Genomic_DNA"/>
</dbReference>
<dbReference type="InterPro" id="IPR036388">
    <property type="entry name" value="WH-like_DNA-bd_sf"/>
</dbReference>
<dbReference type="InterPro" id="IPR052509">
    <property type="entry name" value="Metal_resp_DNA-bind_regulator"/>
</dbReference>
<name>A0A0P0N4L2_9CREN</name>
<reference evidence="2 3" key="1">
    <citation type="submission" date="2015-10" db="EMBL/GenBank/DDBJ databases">
        <title>Complete genome sequence of hyperthermophilic archaeon Pyrodictium delaneyi Su06.</title>
        <authorList>
            <person name="Jung J.-H."/>
            <person name="Lin J."/>
            <person name="Holden J.F."/>
            <person name="Park C.-S."/>
        </authorList>
    </citation>
    <scope>NUCLEOTIDE SEQUENCE [LARGE SCALE GENOMIC DNA]</scope>
    <source>
        <strain evidence="2 3">Su06</strain>
    </source>
</reference>
<dbReference type="InterPro" id="IPR005149">
    <property type="entry name" value="Tscrpt_reg_PadR_N"/>
</dbReference>
<evidence type="ECO:0000313" key="2">
    <source>
        <dbReference type="EMBL" id="ALL01837.1"/>
    </source>
</evidence>
<proteinExistence type="predicted"/>
<evidence type="ECO:0000313" key="3">
    <source>
        <dbReference type="Proteomes" id="UP000058613"/>
    </source>
</evidence>
<feature type="domain" description="Transcription regulator PadR N-terminal" evidence="1">
    <location>
        <begin position="36"/>
        <end position="100"/>
    </location>
</feature>
<protein>
    <submittedName>
        <fullName evidence="2">Transcriptional regulator, PadR family</fullName>
    </submittedName>
</protein>